<dbReference type="InterPro" id="IPR012337">
    <property type="entry name" value="RNaseH-like_sf"/>
</dbReference>
<dbReference type="InterPro" id="IPR043502">
    <property type="entry name" value="DNA/RNA_pol_sf"/>
</dbReference>
<dbReference type="InterPro" id="IPR041577">
    <property type="entry name" value="RT_RNaseH_2"/>
</dbReference>
<dbReference type="EMBL" id="BQNB010011524">
    <property type="protein sequence ID" value="GJS91674.1"/>
    <property type="molecule type" value="Genomic_DNA"/>
</dbReference>
<feature type="region of interest" description="Disordered" evidence="1">
    <location>
        <begin position="325"/>
        <end position="359"/>
    </location>
</feature>
<proteinExistence type="predicted"/>
<organism evidence="4 5">
    <name type="scientific">Tanacetum coccineum</name>
    <dbReference type="NCBI Taxonomy" id="301880"/>
    <lineage>
        <taxon>Eukaryota</taxon>
        <taxon>Viridiplantae</taxon>
        <taxon>Streptophyta</taxon>
        <taxon>Embryophyta</taxon>
        <taxon>Tracheophyta</taxon>
        <taxon>Spermatophyta</taxon>
        <taxon>Magnoliopsida</taxon>
        <taxon>eudicotyledons</taxon>
        <taxon>Gunneridae</taxon>
        <taxon>Pentapetalae</taxon>
        <taxon>asterids</taxon>
        <taxon>campanulids</taxon>
        <taxon>Asterales</taxon>
        <taxon>Asteraceae</taxon>
        <taxon>Asteroideae</taxon>
        <taxon>Anthemideae</taxon>
        <taxon>Anthemidinae</taxon>
        <taxon>Tanacetum</taxon>
    </lineage>
</organism>
<name>A0ABQ4ZN55_9ASTR</name>
<evidence type="ECO:0000259" key="2">
    <source>
        <dbReference type="Pfam" id="PF13456"/>
    </source>
</evidence>
<dbReference type="SUPFAM" id="SSF56672">
    <property type="entry name" value="DNA/RNA polymerases"/>
    <property type="match status" value="1"/>
</dbReference>
<dbReference type="GO" id="GO:0003964">
    <property type="term" value="F:RNA-directed DNA polymerase activity"/>
    <property type="evidence" value="ECO:0007669"/>
    <property type="project" value="UniProtKB-KW"/>
</dbReference>
<evidence type="ECO:0000256" key="1">
    <source>
        <dbReference type="SAM" id="MobiDB-lite"/>
    </source>
</evidence>
<dbReference type="InterPro" id="IPR036397">
    <property type="entry name" value="RNaseH_sf"/>
</dbReference>
<feature type="domain" description="Reverse transcriptase/retrotransposon-derived protein RNase H-like" evidence="3">
    <location>
        <begin position="3"/>
        <end position="81"/>
    </location>
</feature>
<reference evidence="4" key="2">
    <citation type="submission" date="2022-01" db="EMBL/GenBank/DDBJ databases">
        <authorList>
            <person name="Yamashiro T."/>
            <person name="Shiraishi A."/>
            <person name="Satake H."/>
            <person name="Nakayama K."/>
        </authorList>
    </citation>
    <scope>NUCLEOTIDE SEQUENCE</scope>
</reference>
<dbReference type="Gene3D" id="3.30.420.10">
    <property type="entry name" value="Ribonuclease H-like superfamily/Ribonuclease H"/>
    <property type="match status" value="3"/>
</dbReference>
<sequence>MIEADEAFQRMKELLEALPITTAPVNGETLIVYLAASEKSISVVLMPEIGKKQVPVYFISRTLNGAELEYPELEKLILALKDREIKYGEAKRKEPELENAWKLFIDGASKFDGSRAGLMLVNPEGKEYTYALRFEFETTNNEAEYEALLDGLRIAKERQPVIKQYLEKAKVLLASFPTYSIEHIKRDQNKKADALSKLALMTFSKLAKEVLVEEFLKLGKLLDDPQKARKLRIKAPIYKLMDVTLYQRSYLSPWLRYVGAAQAKNIIQEVRENPPRMGYELPQILWAHKTTLKSSNGETPFSLVYGSEAVITIEMSVETRRIQDFNPKKNEKRRSRPLSNQEHMCSDLIARARQNSKER</sequence>
<dbReference type="Pfam" id="PF17919">
    <property type="entry name" value="RT_RNaseH_2"/>
    <property type="match status" value="1"/>
</dbReference>
<feature type="domain" description="RNase H type-1" evidence="2">
    <location>
        <begin position="158"/>
        <end position="198"/>
    </location>
</feature>
<keyword evidence="4" id="KW-0808">Transferase</keyword>
<protein>
    <submittedName>
        <fullName evidence="4">Reverse transcriptase domain-containing protein</fullName>
    </submittedName>
</protein>
<dbReference type="CDD" id="cd09279">
    <property type="entry name" value="RNase_HI_like"/>
    <property type="match status" value="1"/>
</dbReference>
<dbReference type="SUPFAM" id="SSF53098">
    <property type="entry name" value="Ribonuclease H-like"/>
    <property type="match status" value="1"/>
</dbReference>
<dbReference type="Proteomes" id="UP001151760">
    <property type="component" value="Unassembled WGS sequence"/>
</dbReference>
<keyword evidence="5" id="KW-1185">Reference proteome</keyword>
<comment type="caution">
    <text evidence="4">The sequence shown here is derived from an EMBL/GenBank/DDBJ whole genome shotgun (WGS) entry which is preliminary data.</text>
</comment>
<dbReference type="PANTHER" id="PTHR48475:SF2">
    <property type="entry name" value="RIBONUCLEASE H"/>
    <property type="match status" value="1"/>
</dbReference>
<keyword evidence="4" id="KW-0695">RNA-directed DNA polymerase</keyword>
<dbReference type="InterPro" id="IPR002156">
    <property type="entry name" value="RNaseH_domain"/>
</dbReference>
<gene>
    <name evidence="4" type="ORF">Tco_0774310</name>
</gene>
<evidence type="ECO:0000313" key="4">
    <source>
        <dbReference type="EMBL" id="GJS91674.1"/>
    </source>
</evidence>
<reference evidence="4" key="1">
    <citation type="journal article" date="2022" name="Int. J. Mol. Sci.">
        <title>Draft Genome of Tanacetum Coccineum: Genomic Comparison of Closely Related Tanacetum-Family Plants.</title>
        <authorList>
            <person name="Yamashiro T."/>
            <person name="Shiraishi A."/>
            <person name="Nakayama K."/>
            <person name="Satake H."/>
        </authorList>
    </citation>
    <scope>NUCLEOTIDE SEQUENCE</scope>
</reference>
<dbReference type="Pfam" id="PF13456">
    <property type="entry name" value="RVT_3"/>
    <property type="match status" value="1"/>
</dbReference>
<keyword evidence="4" id="KW-0548">Nucleotidyltransferase</keyword>
<evidence type="ECO:0000259" key="3">
    <source>
        <dbReference type="Pfam" id="PF17919"/>
    </source>
</evidence>
<evidence type="ECO:0000313" key="5">
    <source>
        <dbReference type="Proteomes" id="UP001151760"/>
    </source>
</evidence>
<accession>A0ABQ4ZN55</accession>
<dbReference type="PANTHER" id="PTHR48475">
    <property type="entry name" value="RIBONUCLEASE H"/>
    <property type="match status" value="1"/>
</dbReference>